<evidence type="ECO:0000313" key="1">
    <source>
        <dbReference type="EMBL" id="TGY65771.1"/>
    </source>
</evidence>
<gene>
    <name evidence="1" type="ORF">E5336_07255</name>
</gene>
<sequence length="299" mass="33118">MEKSKVYFTKDTGSKSLVRLYEALGKELTGNVAVKLHSGEKGNQNFLRPEFVKPIIDKVNGTVVECNTAYGHDMGGHRFNTESHRRVLKEHGWTENFDVDILDAEGPDLVLDVTNGKILKENYVGKDIDKYGSLLVLSHFKGHPMGGFGGALKQLSIGVASSDGKCWIHSTGKSKDMKDCWEIPIEHDEFLEAMADAAQTVHNYFKDHVVYINALVNLSVDCDCCHVAEDPCMKDIGIMISTDPVAIDQACLDMVYNSTDPGRDHLVERIESRNGRHTVDAAAALGFGTKEYELIDIDK</sequence>
<dbReference type="Proteomes" id="UP000308836">
    <property type="component" value="Unassembled WGS sequence"/>
</dbReference>
<comment type="caution">
    <text evidence="1">The sequence shown here is derived from an EMBL/GenBank/DDBJ whole genome shotgun (WGS) entry which is preliminary data.</text>
</comment>
<protein>
    <submittedName>
        <fullName evidence="1">DUF362 domain-containing protein</fullName>
    </submittedName>
</protein>
<dbReference type="EMBL" id="SRYG01000013">
    <property type="protein sequence ID" value="TGY65771.1"/>
    <property type="molecule type" value="Genomic_DNA"/>
</dbReference>
<reference evidence="1" key="1">
    <citation type="submission" date="2019-04" db="EMBL/GenBank/DDBJ databases">
        <title>Microbes associate with the intestines of laboratory mice.</title>
        <authorList>
            <person name="Navarre W."/>
            <person name="Wong E."/>
            <person name="Huang K."/>
            <person name="Tropini C."/>
            <person name="Ng K."/>
            <person name="Yu B."/>
        </authorList>
    </citation>
    <scope>NUCLEOTIDE SEQUENCE</scope>
    <source>
        <strain evidence="1">NM09_H32</strain>
    </source>
</reference>
<name>A0AC61R6P7_9FIRM</name>
<proteinExistence type="predicted"/>
<organism evidence="1 2">
    <name type="scientific">Dubosiella muris</name>
    <dbReference type="NCBI Taxonomy" id="3038133"/>
    <lineage>
        <taxon>Bacteria</taxon>
        <taxon>Bacillati</taxon>
        <taxon>Bacillota</taxon>
        <taxon>Erysipelotrichia</taxon>
        <taxon>Erysipelotrichales</taxon>
        <taxon>Erysipelotrichaceae</taxon>
        <taxon>Dubosiella</taxon>
    </lineage>
</organism>
<evidence type="ECO:0000313" key="2">
    <source>
        <dbReference type="Proteomes" id="UP000308836"/>
    </source>
</evidence>
<accession>A0AC61R6P7</accession>
<keyword evidence="2" id="KW-1185">Reference proteome</keyword>